<evidence type="ECO:0000259" key="5">
    <source>
        <dbReference type="PROSITE" id="PS50181"/>
    </source>
</evidence>
<reference evidence="6 7" key="1">
    <citation type="journal article" date="2013" name="PLoS Genet.">
        <title>The genome and development-dependent transcriptomes of Pyronema confluens: a window into fungal evolution.</title>
        <authorList>
            <person name="Traeger S."/>
            <person name="Altegoer F."/>
            <person name="Freitag M."/>
            <person name="Gabaldon T."/>
            <person name="Kempken F."/>
            <person name="Kumar A."/>
            <person name="Marcet-Houben M."/>
            <person name="Poggeler S."/>
            <person name="Stajich J.E."/>
            <person name="Nowrousian M."/>
        </authorList>
    </citation>
    <scope>NUCLEOTIDE SEQUENCE [LARGE SCALE GENOMIC DNA]</scope>
    <source>
        <strain evidence="7">CBS 100304</strain>
        <tissue evidence="6">Vegetative mycelium</tissue>
    </source>
</reference>
<dbReference type="Gene3D" id="2.130.10.10">
    <property type="entry name" value="YVTN repeat-like/Quinoprotein amine dehydrogenase"/>
    <property type="match status" value="2"/>
</dbReference>
<dbReference type="STRING" id="1076935.U4LV79"/>
<sequence>MSASTPNSPPRRLRDLVHSLPFRSRRHSISSAAVLNTESVVVGGEGDGYNNREVKGGPVKRTVRKLMRRASLSFRPGEKSSFVVTGRRGRSRTLMGDGESGIVLDDKDEGDSYYAEMAKRVDPVTVLPTEITAQILSYLDHMSLVQCESVSRRWREAASNRHVWRQVFRNEHGPWESRPGKNWKQMFQVNHALHASWNRHDMNIKYLKGHTDAVYCVQFDENKVITGSRDRTIRVWDIKTGECQRVLKAPDDDSESHANEFHTASVLCLQFDDQILVTGSSDHSVIVWSLPSYKPIGRLLAHRAGVLDVCFDDKHIISCSKDTTICIWDRHTRKLLRQLKGHRGPVNAVAVRSNQIVSASGDALVKLWDIETGECLREFKGHHRGLACVQFSEDAKTIVSGGNDQDIKIWDAKTGECLRTLSGHKDLVRTLHLDCLNRRIISGSYDATVKVWHLDTGKKLLDITQYHSTWILAAKADYKRIVSTSQDSRTLVLDFSAKIKGIEVLEQ</sequence>
<dbReference type="Pfam" id="PF12937">
    <property type="entry name" value="F-box-like"/>
    <property type="match status" value="1"/>
</dbReference>
<evidence type="ECO:0000256" key="1">
    <source>
        <dbReference type="ARBA" id="ARBA00007968"/>
    </source>
</evidence>
<dbReference type="PANTHER" id="PTHR44436">
    <property type="entry name" value="F-BOX/WD REPEAT-CONTAINING PROTEIN 2"/>
    <property type="match status" value="1"/>
</dbReference>
<dbReference type="SMART" id="SM00256">
    <property type="entry name" value="FBOX"/>
    <property type="match status" value="1"/>
</dbReference>
<protein>
    <submittedName>
        <fullName evidence="6">Similar to Beta-TrCP acc. no. Q91854</fullName>
    </submittedName>
</protein>
<name>U4LV79_PYROM</name>
<feature type="repeat" description="WD" evidence="4">
    <location>
        <begin position="259"/>
        <end position="298"/>
    </location>
</feature>
<dbReference type="PRINTS" id="PR00320">
    <property type="entry name" value="GPROTEINBRPT"/>
</dbReference>
<dbReference type="InterPro" id="IPR036047">
    <property type="entry name" value="F-box-like_dom_sf"/>
</dbReference>
<dbReference type="InterPro" id="IPR001680">
    <property type="entry name" value="WD40_rpt"/>
</dbReference>
<feature type="repeat" description="WD" evidence="4">
    <location>
        <begin position="299"/>
        <end position="338"/>
    </location>
</feature>
<dbReference type="AlphaFoldDB" id="U4LV79"/>
<comment type="similarity">
    <text evidence="1">Belongs to the WD repeat MET30/SCONB/SCON-2 family.</text>
</comment>
<dbReference type="InterPro" id="IPR042627">
    <property type="entry name" value="FBXW2"/>
</dbReference>
<dbReference type="EMBL" id="HF936526">
    <property type="protein sequence ID" value="CCX34357.1"/>
    <property type="molecule type" value="Genomic_DNA"/>
</dbReference>
<dbReference type="InterPro" id="IPR015943">
    <property type="entry name" value="WD40/YVTN_repeat-like_dom_sf"/>
</dbReference>
<feature type="repeat" description="WD" evidence="4">
    <location>
        <begin position="421"/>
        <end position="462"/>
    </location>
</feature>
<dbReference type="SMART" id="SM00320">
    <property type="entry name" value="WD40"/>
    <property type="match status" value="6"/>
</dbReference>
<keyword evidence="7" id="KW-1185">Reference proteome</keyword>
<gene>
    <name evidence="6" type="ORF">PCON_03569</name>
</gene>
<dbReference type="PROSITE" id="PS50294">
    <property type="entry name" value="WD_REPEATS_REGION"/>
    <property type="match status" value="4"/>
</dbReference>
<feature type="repeat" description="WD" evidence="4">
    <location>
        <begin position="339"/>
        <end position="378"/>
    </location>
</feature>
<dbReference type="eggNOG" id="KOG0281">
    <property type="taxonomic scope" value="Eukaryota"/>
</dbReference>
<dbReference type="CDD" id="cd00200">
    <property type="entry name" value="WD40"/>
    <property type="match status" value="1"/>
</dbReference>
<dbReference type="PANTHER" id="PTHR44436:SF1">
    <property type="entry name" value="F-BOX_WD REPEAT-CONTAINING PROTEIN 2"/>
    <property type="match status" value="1"/>
</dbReference>
<feature type="repeat" description="WD" evidence="4">
    <location>
        <begin position="207"/>
        <end position="246"/>
    </location>
</feature>
<accession>U4LV79</accession>
<organism evidence="6 7">
    <name type="scientific">Pyronema omphalodes (strain CBS 100304)</name>
    <name type="common">Pyronema confluens</name>
    <dbReference type="NCBI Taxonomy" id="1076935"/>
    <lineage>
        <taxon>Eukaryota</taxon>
        <taxon>Fungi</taxon>
        <taxon>Dikarya</taxon>
        <taxon>Ascomycota</taxon>
        <taxon>Pezizomycotina</taxon>
        <taxon>Pezizomycetes</taxon>
        <taxon>Pezizales</taxon>
        <taxon>Pyronemataceae</taxon>
        <taxon>Pyronema</taxon>
    </lineage>
</organism>
<dbReference type="PROSITE" id="PS50082">
    <property type="entry name" value="WD_REPEATS_2"/>
    <property type="match status" value="6"/>
</dbReference>
<feature type="repeat" description="WD" evidence="4">
    <location>
        <begin position="379"/>
        <end position="420"/>
    </location>
</feature>
<dbReference type="Proteomes" id="UP000018144">
    <property type="component" value="Unassembled WGS sequence"/>
</dbReference>
<dbReference type="Gene3D" id="1.20.1280.50">
    <property type="match status" value="1"/>
</dbReference>
<dbReference type="OrthoDB" id="19711at2759"/>
<evidence type="ECO:0000313" key="7">
    <source>
        <dbReference type="Proteomes" id="UP000018144"/>
    </source>
</evidence>
<evidence type="ECO:0000256" key="3">
    <source>
        <dbReference type="ARBA" id="ARBA00022737"/>
    </source>
</evidence>
<evidence type="ECO:0000313" key="6">
    <source>
        <dbReference type="EMBL" id="CCX34357.1"/>
    </source>
</evidence>
<dbReference type="SUPFAM" id="SSF81383">
    <property type="entry name" value="F-box domain"/>
    <property type="match status" value="1"/>
</dbReference>
<feature type="domain" description="F-box" evidence="5">
    <location>
        <begin position="121"/>
        <end position="167"/>
    </location>
</feature>
<dbReference type="Pfam" id="PF00400">
    <property type="entry name" value="WD40"/>
    <property type="match status" value="6"/>
</dbReference>
<dbReference type="SUPFAM" id="SSF50978">
    <property type="entry name" value="WD40 repeat-like"/>
    <property type="match status" value="1"/>
</dbReference>
<proteinExistence type="inferred from homology"/>
<dbReference type="PROSITE" id="PS50181">
    <property type="entry name" value="FBOX"/>
    <property type="match status" value="1"/>
</dbReference>
<evidence type="ECO:0000256" key="4">
    <source>
        <dbReference type="PROSITE-ProRule" id="PRU00221"/>
    </source>
</evidence>
<dbReference type="PROSITE" id="PS00678">
    <property type="entry name" value="WD_REPEATS_1"/>
    <property type="match status" value="3"/>
</dbReference>
<dbReference type="InterPro" id="IPR019775">
    <property type="entry name" value="WD40_repeat_CS"/>
</dbReference>
<keyword evidence="3" id="KW-0677">Repeat</keyword>
<evidence type="ECO:0000256" key="2">
    <source>
        <dbReference type="ARBA" id="ARBA00022574"/>
    </source>
</evidence>
<keyword evidence="2 4" id="KW-0853">WD repeat</keyword>
<dbReference type="InterPro" id="IPR036322">
    <property type="entry name" value="WD40_repeat_dom_sf"/>
</dbReference>
<dbReference type="OMA" id="LQCFEKW"/>
<dbReference type="InterPro" id="IPR001810">
    <property type="entry name" value="F-box_dom"/>
</dbReference>
<dbReference type="InterPro" id="IPR020472">
    <property type="entry name" value="WD40_PAC1"/>
</dbReference>